<evidence type="ECO:0000256" key="1">
    <source>
        <dbReference type="SAM" id="SignalP"/>
    </source>
</evidence>
<gene>
    <name evidence="2" type="ORF">WICPIJ_000678</name>
</gene>
<feature type="signal peptide" evidence="1">
    <location>
        <begin position="1"/>
        <end position="29"/>
    </location>
</feature>
<dbReference type="EMBL" id="JAEUBG010000393">
    <property type="protein sequence ID" value="KAH3688340.1"/>
    <property type="molecule type" value="Genomic_DNA"/>
</dbReference>
<reference evidence="2" key="2">
    <citation type="submission" date="2021-01" db="EMBL/GenBank/DDBJ databases">
        <authorList>
            <person name="Schikora-Tamarit M.A."/>
        </authorList>
    </citation>
    <scope>NUCLEOTIDE SEQUENCE</scope>
    <source>
        <strain evidence="2">CBS2887</strain>
    </source>
</reference>
<comment type="caution">
    <text evidence="2">The sequence shown here is derived from an EMBL/GenBank/DDBJ whole genome shotgun (WGS) entry which is preliminary data.</text>
</comment>
<name>A0A9P8TRL6_WICPI</name>
<feature type="chain" id="PRO_5040484640" evidence="1">
    <location>
        <begin position="30"/>
        <end position="249"/>
    </location>
</feature>
<reference evidence="2" key="1">
    <citation type="journal article" date="2021" name="Open Biol.">
        <title>Shared evolutionary footprints suggest mitochondrial oxidative damage underlies multiple complex I losses in fungi.</title>
        <authorList>
            <person name="Schikora-Tamarit M.A."/>
            <person name="Marcet-Houben M."/>
            <person name="Nosek J."/>
            <person name="Gabaldon T."/>
        </authorList>
    </citation>
    <scope>NUCLEOTIDE SEQUENCE</scope>
    <source>
        <strain evidence="2">CBS2887</strain>
    </source>
</reference>
<evidence type="ECO:0000313" key="3">
    <source>
        <dbReference type="Proteomes" id="UP000774326"/>
    </source>
</evidence>
<organism evidence="2 3">
    <name type="scientific">Wickerhamomyces pijperi</name>
    <name type="common">Yeast</name>
    <name type="synonym">Pichia pijperi</name>
    <dbReference type="NCBI Taxonomy" id="599730"/>
    <lineage>
        <taxon>Eukaryota</taxon>
        <taxon>Fungi</taxon>
        <taxon>Dikarya</taxon>
        <taxon>Ascomycota</taxon>
        <taxon>Saccharomycotina</taxon>
        <taxon>Saccharomycetes</taxon>
        <taxon>Phaffomycetales</taxon>
        <taxon>Wickerhamomycetaceae</taxon>
        <taxon>Wickerhamomyces</taxon>
    </lineage>
</organism>
<keyword evidence="3" id="KW-1185">Reference proteome</keyword>
<keyword evidence="1" id="KW-0732">Signal</keyword>
<sequence length="249" mass="26913">MLVLVMILPPPKFLKALLFILTHCRRLQASLICPGVKGLDSSSGPSNNLFLFLESEPSVALLPLESPVLLSVPWLPFSLAAELPLCNLLKASSSFLTIKAFSVKEQTISKVKNPKISITSSPGLADPWPEPEPPPPLVSPLFKLLNPAQSRNLLAFLKVKLACLHSDQCTYSSFVIFLVRSSAAFNLFKEAKDASLSASSVMLSSSAGSSNACSEKRNWSSHGNLILDFFIFEERSGLTAVPALGPFLD</sequence>
<protein>
    <submittedName>
        <fullName evidence="2">Uncharacterized protein</fullName>
    </submittedName>
</protein>
<dbReference type="Proteomes" id="UP000774326">
    <property type="component" value="Unassembled WGS sequence"/>
</dbReference>
<evidence type="ECO:0000313" key="2">
    <source>
        <dbReference type="EMBL" id="KAH3688340.1"/>
    </source>
</evidence>
<dbReference type="AlphaFoldDB" id="A0A9P8TRL6"/>
<proteinExistence type="predicted"/>
<accession>A0A9P8TRL6</accession>